<evidence type="ECO:0000259" key="3">
    <source>
        <dbReference type="Pfam" id="PF00460"/>
    </source>
</evidence>
<gene>
    <name evidence="6" type="ORF">EV207_1614</name>
</gene>
<dbReference type="PANTHER" id="PTHR30435:SF19">
    <property type="entry name" value="FLAGELLAR BASAL-BODY ROD PROTEIN FLGG"/>
    <property type="match status" value="1"/>
</dbReference>
<keyword evidence="6" id="KW-0282">Flagellum</keyword>
<dbReference type="PANTHER" id="PTHR30435">
    <property type="entry name" value="FLAGELLAR PROTEIN"/>
    <property type="match status" value="1"/>
</dbReference>
<keyword evidence="2" id="KW-0975">Bacterial flagellum</keyword>
<evidence type="ECO:0000256" key="1">
    <source>
        <dbReference type="ARBA" id="ARBA00009677"/>
    </source>
</evidence>
<dbReference type="Pfam" id="PF22692">
    <property type="entry name" value="LlgE_F_G_D1"/>
    <property type="match status" value="1"/>
</dbReference>
<dbReference type="InterPro" id="IPR053967">
    <property type="entry name" value="LlgE_F_G-like_D1"/>
</dbReference>
<dbReference type="Pfam" id="PF06429">
    <property type="entry name" value="Flg_bbr_C"/>
    <property type="match status" value="1"/>
</dbReference>
<dbReference type="AlphaFoldDB" id="A0A4R2NEI4"/>
<evidence type="ECO:0000256" key="2">
    <source>
        <dbReference type="RuleBase" id="RU362116"/>
    </source>
</evidence>
<protein>
    <submittedName>
        <fullName evidence="6">Flagellar basal-body rod protein FlgG</fullName>
    </submittedName>
</protein>
<dbReference type="RefSeq" id="WP_132748327.1">
    <property type="nucleotide sequence ID" value="NZ_SLXK01000061.1"/>
</dbReference>
<dbReference type="NCBIfam" id="TIGR03506">
    <property type="entry name" value="FlgEFG_subfam"/>
    <property type="match status" value="1"/>
</dbReference>
<dbReference type="SUPFAM" id="SSF117143">
    <property type="entry name" value="Flagellar hook protein flgE"/>
    <property type="match status" value="1"/>
</dbReference>
<proteinExistence type="inferred from homology"/>
<dbReference type="GO" id="GO:0009425">
    <property type="term" value="C:bacterial-type flagellum basal body"/>
    <property type="evidence" value="ECO:0007669"/>
    <property type="project" value="UniProtKB-SubCell"/>
</dbReference>
<dbReference type="GO" id="GO:0071978">
    <property type="term" value="P:bacterial-type flagellum-dependent swarming motility"/>
    <property type="evidence" value="ECO:0007669"/>
    <property type="project" value="TreeGrafter"/>
</dbReference>
<dbReference type="InterPro" id="IPR020013">
    <property type="entry name" value="Flagellar_FlgE/F/G"/>
</dbReference>
<evidence type="ECO:0000259" key="5">
    <source>
        <dbReference type="Pfam" id="PF22692"/>
    </source>
</evidence>
<dbReference type="Proteomes" id="UP000295416">
    <property type="component" value="Unassembled WGS sequence"/>
</dbReference>
<dbReference type="OrthoDB" id="9800375at2"/>
<evidence type="ECO:0000313" key="6">
    <source>
        <dbReference type="EMBL" id="TCP19522.1"/>
    </source>
</evidence>
<feature type="domain" description="Flagellar basal body rod protein N-terminal" evidence="3">
    <location>
        <begin position="5"/>
        <end position="34"/>
    </location>
</feature>
<dbReference type="Pfam" id="PF00460">
    <property type="entry name" value="Flg_bb_rod"/>
    <property type="match status" value="1"/>
</dbReference>
<sequence>MRGFDTAAAGMIAQSRRQQMLTNNLANMKTPGYKADKAVLRSFPEMLISRLGGDTPGAKKVGALSTGVYMQEMIPNFRQGPLEETGKPTDVALIQGNLPVNPETGQPGALFFTVQTADGLRYTRDGHFTIDGQGFLTTAKGQYVLDANGRKINLPSDEFKVLENGTVVVGDTPITKIGIAFAANPNQLTKVGGGLFRLQGKTEALPAAQNNPNVGFQLSQGYLEQSNVAPERTMTDLSATYRAFEANQKVLQAYDRSMEKAVNQVGRIG</sequence>
<dbReference type="InterPro" id="IPR010930">
    <property type="entry name" value="Flg_bb/hook_C_dom"/>
</dbReference>
<name>A0A4R2NEI4_9BACL</name>
<organism evidence="6 7">
    <name type="scientific">Scopulibacillus darangshiensis</name>
    <dbReference type="NCBI Taxonomy" id="442528"/>
    <lineage>
        <taxon>Bacteria</taxon>
        <taxon>Bacillati</taxon>
        <taxon>Bacillota</taxon>
        <taxon>Bacilli</taxon>
        <taxon>Bacillales</taxon>
        <taxon>Sporolactobacillaceae</taxon>
        <taxon>Scopulibacillus</taxon>
    </lineage>
</organism>
<accession>A0A4R2NEI4</accession>
<dbReference type="InterPro" id="IPR001444">
    <property type="entry name" value="Flag_bb_rod_N"/>
</dbReference>
<dbReference type="InterPro" id="IPR037925">
    <property type="entry name" value="FlgE/F/G-like"/>
</dbReference>
<feature type="domain" description="Flagellar basal-body/hook protein C-terminal" evidence="4">
    <location>
        <begin position="220"/>
        <end position="263"/>
    </location>
</feature>
<keyword evidence="6" id="KW-0969">Cilium</keyword>
<keyword evidence="6" id="KW-0966">Cell projection</keyword>
<comment type="caution">
    <text evidence="6">The sequence shown here is derived from an EMBL/GenBank/DDBJ whole genome shotgun (WGS) entry which is preliminary data.</text>
</comment>
<keyword evidence="7" id="KW-1185">Reference proteome</keyword>
<evidence type="ECO:0000313" key="7">
    <source>
        <dbReference type="Proteomes" id="UP000295416"/>
    </source>
</evidence>
<dbReference type="EMBL" id="SLXK01000061">
    <property type="protein sequence ID" value="TCP19522.1"/>
    <property type="molecule type" value="Genomic_DNA"/>
</dbReference>
<comment type="subcellular location">
    <subcellularLocation>
        <location evidence="2">Bacterial flagellum basal body</location>
    </subcellularLocation>
</comment>
<feature type="domain" description="Flagellar hook protein FlgE/F/G-like D1" evidence="5">
    <location>
        <begin position="108"/>
        <end position="168"/>
    </location>
</feature>
<evidence type="ECO:0000259" key="4">
    <source>
        <dbReference type="Pfam" id="PF06429"/>
    </source>
</evidence>
<comment type="similarity">
    <text evidence="1 2">Belongs to the flagella basal body rod proteins family.</text>
</comment>
<reference evidence="6 7" key="1">
    <citation type="submission" date="2019-03" db="EMBL/GenBank/DDBJ databases">
        <title>Genomic Encyclopedia of Type Strains, Phase IV (KMG-IV): sequencing the most valuable type-strain genomes for metagenomic binning, comparative biology and taxonomic classification.</title>
        <authorList>
            <person name="Goeker M."/>
        </authorList>
    </citation>
    <scope>NUCLEOTIDE SEQUENCE [LARGE SCALE GENOMIC DNA]</scope>
    <source>
        <strain evidence="6 7">DSM 19377</strain>
    </source>
</reference>